<sequence>MDEDSLGHILFDMEEKIYRLAELLEDHERRYETASITADPHPCLSLVENLRTDIKRVNKEANDMLKMIQHIADKVIKDTVDHLAHKMRSNSPQSQLATSMINLYFEGPGSDQRRKDIEVRLKDNFPELRSVCDGSFEQALPTYEEKVEEMALKYANEDMKKIVDAITRAEDT</sequence>
<organism evidence="2 3">
    <name type="scientific">Aureobasidium melanogenum</name>
    <name type="common">Aureobasidium pullulans var. melanogenum</name>
    <dbReference type="NCBI Taxonomy" id="46634"/>
    <lineage>
        <taxon>Eukaryota</taxon>
        <taxon>Fungi</taxon>
        <taxon>Dikarya</taxon>
        <taxon>Ascomycota</taxon>
        <taxon>Pezizomycotina</taxon>
        <taxon>Dothideomycetes</taxon>
        <taxon>Dothideomycetidae</taxon>
        <taxon>Dothideales</taxon>
        <taxon>Saccotheciaceae</taxon>
        <taxon>Aureobasidium</taxon>
    </lineage>
</organism>
<protein>
    <submittedName>
        <fullName evidence="2">Uncharacterized protein</fullName>
    </submittedName>
</protein>
<gene>
    <name evidence="2" type="ORF">KCU98_g5642</name>
</gene>
<feature type="coiled-coil region" evidence="1">
    <location>
        <begin position="10"/>
        <end position="67"/>
    </location>
</feature>
<feature type="non-terminal residue" evidence="2">
    <location>
        <position position="172"/>
    </location>
</feature>
<accession>A0A9P8JXK3</accession>
<dbReference type="EMBL" id="JAHFXS010000530">
    <property type="protein sequence ID" value="KAG9984103.1"/>
    <property type="molecule type" value="Genomic_DNA"/>
</dbReference>
<evidence type="ECO:0000256" key="1">
    <source>
        <dbReference type="SAM" id="Coils"/>
    </source>
</evidence>
<dbReference type="AlphaFoldDB" id="A0A9P8JXK3"/>
<proteinExistence type="predicted"/>
<keyword evidence="3" id="KW-1185">Reference proteome</keyword>
<evidence type="ECO:0000313" key="2">
    <source>
        <dbReference type="EMBL" id="KAG9984103.1"/>
    </source>
</evidence>
<keyword evidence="1" id="KW-0175">Coiled coil</keyword>
<reference evidence="2" key="1">
    <citation type="journal article" date="2021" name="J Fungi (Basel)">
        <title>Virulence traits and population genomics of the black yeast Aureobasidium melanogenum.</title>
        <authorList>
            <person name="Cernosa A."/>
            <person name="Sun X."/>
            <person name="Gostincar C."/>
            <person name="Fang C."/>
            <person name="Gunde-Cimerman N."/>
            <person name="Song Z."/>
        </authorList>
    </citation>
    <scope>NUCLEOTIDE SEQUENCE</scope>
    <source>
        <strain evidence="2">EXF-9298</strain>
    </source>
</reference>
<dbReference type="Proteomes" id="UP000729357">
    <property type="component" value="Unassembled WGS sequence"/>
</dbReference>
<name>A0A9P8JXK3_AURME</name>
<reference evidence="2" key="2">
    <citation type="submission" date="2021-08" db="EMBL/GenBank/DDBJ databases">
        <authorList>
            <person name="Gostincar C."/>
            <person name="Sun X."/>
            <person name="Song Z."/>
            <person name="Gunde-Cimerman N."/>
        </authorList>
    </citation>
    <scope>NUCLEOTIDE SEQUENCE</scope>
    <source>
        <strain evidence="2">EXF-9298</strain>
    </source>
</reference>
<evidence type="ECO:0000313" key="3">
    <source>
        <dbReference type="Proteomes" id="UP000729357"/>
    </source>
</evidence>
<comment type="caution">
    <text evidence="2">The sequence shown here is derived from an EMBL/GenBank/DDBJ whole genome shotgun (WGS) entry which is preliminary data.</text>
</comment>